<accession>A0A0U4C868</accession>
<dbReference type="Pfam" id="PF05746">
    <property type="entry name" value="DALR_1"/>
    <property type="match status" value="1"/>
</dbReference>
<sequence>MTPEQLSDVIVSALQRLVDEGRLSLPDGVPAQVRVERPKVKEHGDYATNIALQLAKKAGLNPRDFATDLAAVLAEHDGVSAAEVAGPGFLNLRVAADAQGQVAAHVLEAGADYGRSGLYAGQRVNLEFVSANPTGPIHIGGVRWAAVGDSLGRLLTFAGADVTREYYFNDHGAQIDRFARSLLASARGQDAPEDGYGGQYIHEIAADVVAKHPDVASLPDAEATELLRAEGVELMFAEIKASLHDFGVDFDVYFHENDLHASGAVDRAIARLDELGKMYEKDGARWLRTSDYGDDKDRVVVKSDGQPAYISGDLAYYLDKRERGFDRCLIMLGADHHGYVSRMMAMCAAFGDEPGVNLELLIGQMVNLLRDGQPLRMSKRNGTVISLEDLVGAIGVDAARYALARYSTDSPIDLDLDLWASTTNDNPVYYVQYAHARLSSILRNAADLGVDHGLDRFDPGLLEHEKEGELLRALASFPEVASRAAELREPHRVARYLERTAAAFHAFYAVCRVLPQGDEEATDVHRARLVLVDATRQVVANGLGLLGVSAPERM</sequence>
<evidence type="ECO:0000256" key="8">
    <source>
        <dbReference type="ARBA" id="ARBA00022917"/>
    </source>
</evidence>
<dbReference type="Gene3D" id="3.40.50.620">
    <property type="entry name" value="HUPs"/>
    <property type="match status" value="1"/>
</dbReference>
<evidence type="ECO:0000259" key="13">
    <source>
        <dbReference type="SMART" id="SM00836"/>
    </source>
</evidence>
<comment type="similarity">
    <text evidence="2 11 12">Belongs to the class-I aminoacyl-tRNA synthetase family.</text>
</comment>
<dbReference type="Gene3D" id="3.30.1360.70">
    <property type="entry name" value="Arginyl tRNA synthetase N-terminal domain"/>
    <property type="match status" value="1"/>
</dbReference>
<dbReference type="CDD" id="cd07956">
    <property type="entry name" value="Anticodon_Ia_Arg"/>
    <property type="match status" value="1"/>
</dbReference>
<dbReference type="Pfam" id="PF00750">
    <property type="entry name" value="tRNA-synt_1d"/>
    <property type="match status" value="2"/>
</dbReference>
<dbReference type="InterPro" id="IPR014729">
    <property type="entry name" value="Rossmann-like_a/b/a_fold"/>
</dbReference>
<dbReference type="PRINTS" id="PR01038">
    <property type="entry name" value="TRNASYNTHARG"/>
</dbReference>
<dbReference type="InterPro" id="IPR035684">
    <property type="entry name" value="ArgRS_core"/>
</dbReference>
<keyword evidence="7 11" id="KW-0067">ATP-binding</keyword>
<evidence type="ECO:0000256" key="1">
    <source>
        <dbReference type="ARBA" id="ARBA00004496"/>
    </source>
</evidence>
<comment type="subunit">
    <text evidence="3 11">Monomer.</text>
</comment>
<dbReference type="FunFam" id="3.40.50.620:FF:000062">
    <property type="entry name" value="Arginine--tRNA ligase"/>
    <property type="match status" value="1"/>
</dbReference>
<dbReference type="PROSITE" id="PS00178">
    <property type="entry name" value="AA_TRNA_LIGASE_I"/>
    <property type="match status" value="1"/>
</dbReference>
<keyword evidence="4 11" id="KW-0963">Cytoplasm</keyword>
<dbReference type="RefSeq" id="WP_067856228.1">
    <property type="nucleotide sequence ID" value="NZ_CP011502.1"/>
</dbReference>
<dbReference type="PANTHER" id="PTHR11956">
    <property type="entry name" value="ARGINYL-TRNA SYNTHETASE"/>
    <property type="match status" value="1"/>
</dbReference>
<dbReference type="InterPro" id="IPR005148">
    <property type="entry name" value="Arg-tRNA-synth_N"/>
</dbReference>
<dbReference type="InterPro" id="IPR009080">
    <property type="entry name" value="tRNAsynth_Ia_anticodon-bd"/>
</dbReference>
<evidence type="ECO:0000256" key="10">
    <source>
        <dbReference type="ARBA" id="ARBA00049339"/>
    </source>
</evidence>
<dbReference type="SUPFAM" id="SSF55190">
    <property type="entry name" value="Arginyl-tRNA synthetase (ArgRS), N-terminal 'additional' domain"/>
    <property type="match status" value="1"/>
</dbReference>
<evidence type="ECO:0000256" key="4">
    <source>
        <dbReference type="ARBA" id="ARBA00022490"/>
    </source>
</evidence>
<dbReference type="Pfam" id="PF03485">
    <property type="entry name" value="Arg_tRNA_synt_N"/>
    <property type="match status" value="1"/>
</dbReference>
<dbReference type="GO" id="GO:0006420">
    <property type="term" value="P:arginyl-tRNA aminoacylation"/>
    <property type="evidence" value="ECO:0007669"/>
    <property type="project" value="UniProtKB-UniRule"/>
</dbReference>
<feature type="domain" description="Arginyl tRNA synthetase N-terminal" evidence="14">
    <location>
        <begin position="4"/>
        <end position="94"/>
    </location>
</feature>
<keyword evidence="8 11" id="KW-0648">Protein biosynthesis</keyword>
<evidence type="ECO:0000256" key="7">
    <source>
        <dbReference type="ARBA" id="ARBA00022840"/>
    </source>
</evidence>
<evidence type="ECO:0000256" key="5">
    <source>
        <dbReference type="ARBA" id="ARBA00022598"/>
    </source>
</evidence>
<dbReference type="KEGG" id="aer:AERYTH_06595"/>
<feature type="domain" description="DALR anticodon binding" evidence="13">
    <location>
        <begin position="431"/>
        <end position="554"/>
    </location>
</feature>
<dbReference type="InterPro" id="IPR001278">
    <property type="entry name" value="Arg-tRNA-ligase"/>
</dbReference>
<dbReference type="SUPFAM" id="SSF47323">
    <property type="entry name" value="Anticodon-binding domain of a subclass of class I aminoacyl-tRNA synthetases"/>
    <property type="match status" value="1"/>
</dbReference>
<dbReference type="GO" id="GO:0004814">
    <property type="term" value="F:arginine-tRNA ligase activity"/>
    <property type="evidence" value="ECO:0007669"/>
    <property type="project" value="UniProtKB-UniRule"/>
</dbReference>
<dbReference type="AlphaFoldDB" id="A0A0U4C868"/>
<organism evidence="15 16">
    <name type="scientific">Aeromicrobium erythreum</name>
    <dbReference type="NCBI Taxonomy" id="2041"/>
    <lineage>
        <taxon>Bacteria</taxon>
        <taxon>Bacillati</taxon>
        <taxon>Actinomycetota</taxon>
        <taxon>Actinomycetes</taxon>
        <taxon>Propionibacteriales</taxon>
        <taxon>Nocardioidaceae</taxon>
        <taxon>Aeromicrobium</taxon>
    </lineage>
</organism>
<dbReference type="PANTHER" id="PTHR11956:SF5">
    <property type="entry name" value="ARGININE--TRNA LIGASE, CYTOPLASMIC"/>
    <property type="match status" value="1"/>
</dbReference>
<reference evidence="15 16" key="1">
    <citation type="journal article" date="1991" name="Int. J. Syst. Bacteriol.">
        <title>Description of the erythromycin-producing bacterium Arthrobacter sp. strain NRRL B-3381 as Aeromicrobium erythreum gen. nov., sp. nov.</title>
        <authorList>
            <person name="Miller E.S."/>
            <person name="Woese C.R."/>
            <person name="Brenner S."/>
        </authorList>
    </citation>
    <scope>NUCLEOTIDE SEQUENCE [LARGE SCALE GENOMIC DNA]</scope>
    <source>
        <strain evidence="15 16">AR18</strain>
    </source>
</reference>
<evidence type="ECO:0000256" key="11">
    <source>
        <dbReference type="HAMAP-Rule" id="MF_00123"/>
    </source>
</evidence>
<keyword evidence="16" id="KW-1185">Reference proteome</keyword>
<keyword evidence="9 11" id="KW-0030">Aminoacyl-tRNA synthetase</keyword>
<dbReference type="STRING" id="2041.AERYTH_06595"/>
<protein>
    <recommendedName>
        <fullName evidence="11">Arginine--tRNA ligase</fullName>
        <ecNumber evidence="11">6.1.1.19</ecNumber>
    </recommendedName>
    <alternativeName>
        <fullName evidence="11">Arginyl-tRNA synthetase</fullName>
        <shortName evidence="11">ArgRS</shortName>
    </alternativeName>
</protein>
<dbReference type="Gene3D" id="1.10.730.10">
    <property type="entry name" value="Isoleucyl-tRNA Synthetase, Domain 1"/>
    <property type="match status" value="1"/>
</dbReference>
<dbReference type="InterPro" id="IPR001412">
    <property type="entry name" value="aa-tRNA-synth_I_CS"/>
</dbReference>
<dbReference type="GO" id="GO:0005737">
    <property type="term" value="C:cytoplasm"/>
    <property type="evidence" value="ECO:0007669"/>
    <property type="project" value="UniProtKB-SubCell"/>
</dbReference>
<evidence type="ECO:0000256" key="12">
    <source>
        <dbReference type="RuleBase" id="RU363038"/>
    </source>
</evidence>
<keyword evidence="5 11" id="KW-0436">Ligase</keyword>
<keyword evidence="6 11" id="KW-0547">Nucleotide-binding</keyword>
<dbReference type="SMART" id="SM00836">
    <property type="entry name" value="DALR_1"/>
    <property type="match status" value="1"/>
</dbReference>
<dbReference type="InterPro" id="IPR036695">
    <property type="entry name" value="Arg-tRNA-synth_N_sf"/>
</dbReference>
<evidence type="ECO:0000256" key="6">
    <source>
        <dbReference type="ARBA" id="ARBA00022741"/>
    </source>
</evidence>
<comment type="catalytic activity">
    <reaction evidence="10 11">
        <text>tRNA(Arg) + L-arginine + ATP = L-arginyl-tRNA(Arg) + AMP + diphosphate</text>
        <dbReference type="Rhea" id="RHEA:20301"/>
        <dbReference type="Rhea" id="RHEA-COMP:9658"/>
        <dbReference type="Rhea" id="RHEA-COMP:9673"/>
        <dbReference type="ChEBI" id="CHEBI:30616"/>
        <dbReference type="ChEBI" id="CHEBI:32682"/>
        <dbReference type="ChEBI" id="CHEBI:33019"/>
        <dbReference type="ChEBI" id="CHEBI:78442"/>
        <dbReference type="ChEBI" id="CHEBI:78513"/>
        <dbReference type="ChEBI" id="CHEBI:456215"/>
        <dbReference type="EC" id="6.1.1.19"/>
    </reaction>
</comment>
<evidence type="ECO:0000313" key="16">
    <source>
        <dbReference type="Proteomes" id="UP000067689"/>
    </source>
</evidence>
<evidence type="ECO:0000313" key="15">
    <source>
        <dbReference type="EMBL" id="ALX04379.1"/>
    </source>
</evidence>
<feature type="short sequence motif" description="'HIGH' region" evidence="11">
    <location>
        <begin position="131"/>
        <end position="141"/>
    </location>
</feature>
<evidence type="ECO:0000259" key="14">
    <source>
        <dbReference type="SMART" id="SM01016"/>
    </source>
</evidence>
<dbReference type="EMBL" id="CP011502">
    <property type="protein sequence ID" value="ALX04379.1"/>
    <property type="molecule type" value="Genomic_DNA"/>
</dbReference>
<dbReference type="Proteomes" id="UP000067689">
    <property type="component" value="Chromosome"/>
</dbReference>
<gene>
    <name evidence="11" type="primary">argS</name>
    <name evidence="15" type="ORF">AERYTH_06595</name>
</gene>
<evidence type="ECO:0000256" key="9">
    <source>
        <dbReference type="ARBA" id="ARBA00023146"/>
    </source>
</evidence>
<dbReference type="CDD" id="cd00671">
    <property type="entry name" value="ArgRS_core"/>
    <property type="match status" value="1"/>
</dbReference>
<dbReference type="GO" id="GO:0005524">
    <property type="term" value="F:ATP binding"/>
    <property type="evidence" value="ECO:0007669"/>
    <property type="project" value="UniProtKB-UniRule"/>
</dbReference>
<evidence type="ECO:0000256" key="3">
    <source>
        <dbReference type="ARBA" id="ARBA00011245"/>
    </source>
</evidence>
<name>A0A0U4C868_9ACTN</name>
<dbReference type="OrthoDB" id="9803211at2"/>
<dbReference type="SMART" id="SM01016">
    <property type="entry name" value="Arg_tRNA_synt_N"/>
    <property type="match status" value="1"/>
</dbReference>
<dbReference type="FunFam" id="1.10.730.10:FF:000008">
    <property type="entry name" value="Arginine--tRNA ligase"/>
    <property type="match status" value="1"/>
</dbReference>
<comment type="subcellular location">
    <subcellularLocation>
        <location evidence="1 11">Cytoplasm</location>
    </subcellularLocation>
</comment>
<dbReference type="PATRIC" id="fig|2041.4.peg.1382"/>
<dbReference type="NCBIfam" id="TIGR00456">
    <property type="entry name" value="argS"/>
    <property type="match status" value="1"/>
</dbReference>
<proteinExistence type="inferred from homology"/>
<dbReference type="EC" id="6.1.1.19" evidence="11"/>
<evidence type="ECO:0000256" key="2">
    <source>
        <dbReference type="ARBA" id="ARBA00005594"/>
    </source>
</evidence>
<dbReference type="HAMAP" id="MF_00123">
    <property type="entry name" value="Arg_tRNA_synth"/>
    <property type="match status" value="1"/>
</dbReference>
<dbReference type="InterPro" id="IPR008909">
    <property type="entry name" value="DALR_anticod-bd"/>
</dbReference>
<dbReference type="SUPFAM" id="SSF52374">
    <property type="entry name" value="Nucleotidylyl transferase"/>
    <property type="match status" value="1"/>
</dbReference>